<sequence>MLFETSALGGIHRSPTGYDGSIGRLSSWSADQQVLWSLHAYAWVSSHLIGSLAIKAEGYHETTGFGNRHDQGAMVCPVSLPEITILLTIDDRLIVRSMKSGSKTKSGKERGEN</sequence>
<accession>A0AAV4FZZ3</accession>
<dbReference type="AlphaFoldDB" id="A0AAV4FZZ3"/>
<evidence type="ECO:0000313" key="1">
    <source>
        <dbReference type="EMBL" id="GFR78797.1"/>
    </source>
</evidence>
<dbReference type="EMBL" id="BMAT01008142">
    <property type="protein sequence ID" value="GFR78797.1"/>
    <property type="molecule type" value="Genomic_DNA"/>
</dbReference>
<name>A0AAV4FZZ3_9GAST</name>
<comment type="caution">
    <text evidence="1">The sequence shown here is derived from an EMBL/GenBank/DDBJ whole genome shotgun (WGS) entry which is preliminary data.</text>
</comment>
<keyword evidence="2" id="KW-1185">Reference proteome</keyword>
<dbReference type="Proteomes" id="UP000762676">
    <property type="component" value="Unassembled WGS sequence"/>
</dbReference>
<gene>
    <name evidence="1" type="ORF">ElyMa_004004100</name>
</gene>
<protein>
    <submittedName>
        <fullName evidence="1">Uncharacterized protein</fullName>
    </submittedName>
</protein>
<evidence type="ECO:0000313" key="2">
    <source>
        <dbReference type="Proteomes" id="UP000762676"/>
    </source>
</evidence>
<proteinExistence type="predicted"/>
<reference evidence="1 2" key="1">
    <citation type="journal article" date="2021" name="Elife">
        <title>Chloroplast acquisition without the gene transfer in kleptoplastic sea slugs, Plakobranchus ocellatus.</title>
        <authorList>
            <person name="Maeda T."/>
            <person name="Takahashi S."/>
            <person name="Yoshida T."/>
            <person name="Shimamura S."/>
            <person name="Takaki Y."/>
            <person name="Nagai Y."/>
            <person name="Toyoda A."/>
            <person name="Suzuki Y."/>
            <person name="Arimoto A."/>
            <person name="Ishii H."/>
            <person name="Satoh N."/>
            <person name="Nishiyama T."/>
            <person name="Hasebe M."/>
            <person name="Maruyama T."/>
            <person name="Minagawa J."/>
            <person name="Obokata J."/>
            <person name="Shigenobu S."/>
        </authorList>
    </citation>
    <scope>NUCLEOTIDE SEQUENCE [LARGE SCALE GENOMIC DNA]</scope>
</reference>
<organism evidence="1 2">
    <name type="scientific">Elysia marginata</name>
    <dbReference type="NCBI Taxonomy" id="1093978"/>
    <lineage>
        <taxon>Eukaryota</taxon>
        <taxon>Metazoa</taxon>
        <taxon>Spiralia</taxon>
        <taxon>Lophotrochozoa</taxon>
        <taxon>Mollusca</taxon>
        <taxon>Gastropoda</taxon>
        <taxon>Heterobranchia</taxon>
        <taxon>Euthyneura</taxon>
        <taxon>Panpulmonata</taxon>
        <taxon>Sacoglossa</taxon>
        <taxon>Placobranchoidea</taxon>
        <taxon>Plakobranchidae</taxon>
        <taxon>Elysia</taxon>
    </lineage>
</organism>